<dbReference type="Ensembl" id="ENSCSET00000021380.1">
    <property type="protein sequence ID" value="ENSCSEP00000021109.1"/>
    <property type="gene ID" value="ENSCSEG00000013479.1"/>
</dbReference>
<proteinExistence type="predicted"/>
<evidence type="ECO:0000256" key="1">
    <source>
        <dbReference type="ARBA" id="ARBA00022598"/>
    </source>
</evidence>
<reference evidence="2" key="3">
    <citation type="submission" date="2025-09" db="UniProtKB">
        <authorList>
            <consortium name="Ensembl"/>
        </authorList>
    </citation>
    <scope>IDENTIFICATION</scope>
</reference>
<dbReference type="GeneTree" id="ENSGT00940000166050"/>
<reference evidence="2 3" key="1">
    <citation type="journal article" date="2014" name="Nat. Genet.">
        <title>Whole-genome sequence of a flatfish provides insights into ZW sex chromosome evolution and adaptation to a benthic lifestyle.</title>
        <authorList>
            <person name="Chen S."/>
            <person name="Zhang G."/>
            <person name="Shao C."/>
            <person name="Huang Q."/>
            <person name="Liu G."/>
            <person name="Zhang P."/>
            <person name="Song W."/>
            <person name="An N."/>
            <person name="Chalopin D."/>
            <person name="Volff J.N."/>
            <person name="Hong Y."/>
            <person name="Li Q."/>
            <person name="Sha Z."/>
            <person name="Zhou H."/>
            <person name="Xie M."/>
            <person name="Yu Q."/>
            <person name="Liu Y."/>
            <person name="Xiang H."/>
            <person name="Wang N."/>
            <person name="Wu K."/>
            <person name="Yang C."/>
            <person name="Zhou Q."/>
            <person name="Liao X."/>
            <person name="Yang L."/>
            <person name="Hu Q."/>
            <person name="Zhang J."/>
            <person name="Meng L."/>
            <person name="Jin L."/>
            <person name="Tian Y."/>
            <person name="Lian J."/>
            <person name="Yang J."/>
            <person name="Miao G."/>
            <person name="Liu S."/>
            <person name="Liang Z."/>
            <person name="Yan F."/>
            <person name="Li Y."/>
            <person name="Sun B."/>
            <person name="Zhang H."/>
            <person name="Zhang J."/>
            <person name="Zhu Y."/>
            <person name="Du M."/>
            <person name="Zhao Y."/>
            <person name="Schartl M."/>
            <person name="Tang Q."/>
            <person name="Wang J."/>
        </authorList>
    </citation>
    <scope>NUCLEOTIDE SEQUENCE</scope>
</reference>
<dbReference type="STRING" id="244447.ENSCSEP00000021109"/>
<reference evidence="2" key="2">
    <citation type="submission" date="2025-08" db="UniProtKB">
        <authorList>
            <consortium name="Ensembl"/>
        </authorList>
    </citation>
    <scope>IDENTIFICATION</scope>
</reference>
<accession>A0A3P8W3B3</accession>
<dbReference type="Proteomes" id="UP000265120">
    <property type="component" value="Chromosome W"/>
</dbReference>
<keyword evidence="3" id="KW-1185">Reference proteome</keyword>
<evidence type="ECO:0000313" key="3">
    <source>
        <dbReference type="Proteomes" id="UP000265120"/>
    </source>
</evidence>
<dbReference type="Gene3D" id="3.40.50.12780">
    <property type="entry name" value="N-terminal domain of ligase-like"/>
    <property type="match status" value="1"/>
</dbReference>
<dbReference type="PANTHER" id="PTHR43272">
    <property type="entry name" value="LONG-CHAIN-FATTY-ACID--COA LIGASE"/>
    <property type="match status" value="1"/>
</dbReference>
<protein>
    <submittedName>
        <fullName evidence="2">Uncharacterized protein</fullName>
    </submittedName>
</protein>
<name>A0A3P8W3B3_CYNSE</name>
<organism evidence="2 3">
    <name type="scientific">Cynoglossus semilaevis</name>
    <name type="common">Tongue sole</name>
    <dbReference type="NCBI Taxonomy" id="244447"/>
    <lineage>
        <taxon>Eukaryota</taxon>
        <taxon>Metazoa</taxon>
        <taxon>Chordata</taxon>
        <taxon>Craniata</taxon>
        <taxon>Vertebrata</taxon>
        <taxon>Euteleostomi</taxon>
        <taxon>Actinopterygii</taxon>
        <taxon>Neopterygii</taxon>
        <taxon>Teleostei</taxon>
        <taxon>Neoteleostei</taxon>
        <taxon>Acanthomorphata</taxon>
        <taxon>Carangaria</taxon>
        <taxon>Pleuronectiformes</taxon>
        <taxon>Pleuronectoidei</taxon>
        <taxon>Cynoglossidae</taxon>
        <taxon>Cynoglossinae</taxon>
        <taxon>Cynoglossus</taxon>
    </lineage>
</organism>
<dbReference type="GO" id="GO:0016020">
    <property type="term" value="C:membrane"/>
    <property type="evidence" value="ECO:0007669"/>
    <property type="project" value="TreeGrafter"/>
</dbReference>
<dbReference type="GO" id="GO:0004467">
    <property type="term" value="F:long-chain fatty acid-CoA ligase activity"/>
    <property type="evidence" value="ECO:0007669"/>
    <property type="project" value="TreeGrafter"/>
</dbReference>
<dbReference type="InterPro" id="IPR042099">
    <property type="entry name" value="ANL_N_sf"/>
</dbReference>
<dbReference type="InParanoid" id="A0A3P8W3B3"/>
<dbReference type="OMA" id="HTFAEWL"/>
<keyword evidence="1" id="KW-0436">Ligase</keyword>
<evidence type="ECO:0000313" key="2">
    <source>
        <dbReference type="Ensembl" id="ENSCSEP00000021109.1"/>
    </source>
</evidence>
<dbReference type="SUPFAM" id="SSF56801">
    <property type="entry name" value="Acetyl-CoA synthetase-like"/>
    <property type="match status" value="1"/>
</dbReference>
<sequence>MLGGYLRFVLTASAPISPTVLSFLRATMGCLIFEGYTFSLPGDWIAGHVGSPLPCAMVKLVDIPDMNYYAKNGEGEKGQLGRWTLMDGYTGDVGQWLPNGTLHIIDRNKHIFKLSQGEGPSLIPSKAPEKIENVYMHCVPVLQVFVHGGSLQSYLIGIIVPDVEGFVSWAKRRGFVGSYDKLCQNPDVKSAVLEDMRAVGKEAGLKSFEQVKGIHLHPETFTIANGLLTPTLKSQQKSKVFIF</sequence>
<dbReference type="GO" id="GO:0005783">
    <property type="term" value="C:endoplasmic reticulum"/>
    <property type="evidence" value="ECO:0007669"/>
    <property type="project" value="TreeGrafter"/>
</dbReference>
<dbReference type="AlphaFoldDB" id="A0A3P8W3B3"/>
<dbReference type="PANTHER" id="PTHR43272:SF36">
    <property type="entry name" value="LONG-CHAIN-FATTY-ACID--COA LIGASE"/>
    <property type="match status" value="1"/>
</dbReference>